<keyword evidence="3" id="KW-1185">Reference proteome</keyword>
<evidence type="ECO:0000256" key="1">
    <source>
        <dbReference type="SAM" id="MobiDB-lite"/>
    </source>
</evidence>
<name>A0A1Z4EBE0_9MYCO</name>
<feature type="compositionally biased region" description="Basic and acidic residues" evidence="1">
    <location>
        <begin position="38"/>
        <end position="48"/>
    </location>
</feature>
<feature type="compositionally biased region" description="Basic and acidic residues" evidence="1">
    <location>
        <begin position="1"/>
        <end position="31"/>
    </location>
</feature>
<sequence>MGDGKPGDAREMTDEQREVERKLEHQDHDPEAPGLQQSRHDTADDTTR</sequence>
<dbReference type="Proteomes" id="UP000217736">
    <property type="component" value="Chromosome"/>
</dbReference>
<evidence type="ECO:0000313" key="3">
    <source>
        <dbReference type="Proteomes" id="UP000217736"/>
    </source>
</evidence>
<reference evidence="3" key="1">
    <citation type="submission" date="2017-06" db="EMBL/GenBank/DDBJ databases">
        <title>Complete Genome Sequence of Mycobacterium shigaense.</title>
        <authorList>
            <person name="Fukano H."/>
            <person name="Yoshida M."/>
            <person name="Kazumi Y."/>
            <person name="Ogura Y."/>
            <person name="Mitarai S."/>
            <person name="Hayashi T."/>
            <person name="Hoshino Y."/>
        </authorList>
    </citation>
    <scope>NUCLEOTIDE SEQUENCE [LARGE SCALE GENOMIC DNA]</scope>
    <source>
        <strain evidence="3">UN-152</strain>
    </source>
</reference>
<proteinExistence type="predicted"/>
<feature type="region of interest" description="Disordered" evidence="1">
    <location>
        <begin position="1"/>
        <end position="48"/>
    </location>
</feature>
<dbReference type="EMBL" id="AP018164">
    <property type="protein sequence ID" value="BAX90270.1"/>
    <property type="molecule type" value="Genomic_DNA"/>
</dbReference>
<dbReference type="KEGG" id="mshg:MSG_00103"/>
<evidence type="ECO:0000313" key="2">
    <source>
        <dbReference type="EMBL" id="BAX90270.1"/>
    </source>
</evidence>
<dbReference type="AlphaFoldDB" id="A0A1Z4EBE0"/>
<organism evidence="2 3">
    <name type="scientific">Mycobacterium shigaense</name>
    <dbReference type="NCBI Taxonomy" id="722731"/>
    <lineage>
        <taxon>Bacteria</taxon>
        <taxon>Bacillati</taxon>
        <taxon>Actinomycetota</taxon>
        <taxon>Actinomycetes</taxon>
        <taxon>Mycobacteriales</taxon>
        <taxon>Mycobacteriaceae</taxon>
        <taxon>Mycobacterium</taxon>
        <taxon>Mycobacterium simiae complex</taxon>
    </lineage>
</organism>
<protein>
    <submittedName>
        <fullName evidence="2">Uncharacterized protein</fullName>
    </submittedName>
</protein>
<accession>A0A1Z4EBE0</accession>
<gene>
    <name evidence="2" type="ORF">MSG_00103</name>
</gene>